<dbReference type="Pfam" id="PF08241">
    <property type="entry name" value="Methyltransf_11"/>
    <property type="match status" value="1"/>
</dbReference>
<keyword evidence="4" id="KW-1185">Reference proteome</keyword>
<protein>
    <submittedName>
        <fullName evidence="3">KLLA0F09669p</fullName>
    </submittedName>
</protein>
<dbReference type="PaxDb" id="284590-Q6CKM0"/>
<feature type="region of interest" description="Disordered" evidence="1">
    <location>
        <begin position="289"/>
        <end position="331"/>
    </location>
</feature>
<dbReference type="HOGENOM" id="CLU_011913_0_0_1"/>
<reference evidence="3 4" key="1">
    <citation type="journal article" date="2004" name="Nature">
        <title>Genome evolution in yeasts.</title>
        <authorList>
            <consortium name="Genolevures"/>
            <person name="Dujon B."/>
            <person name="Sherman D."/>
            <person name="Fischer G."/>
            <person name="Durrens P."/>
            <person name="Casaregola S."/>
            <person name="Lafontaine I."/>
            <person name="de Montigny J."/>
            <person name="Marck C."/>
            <person name="Neuveglise C."/>
            <person name="Talla E."/>
            <person name="Goffard N."/>
            <person name="Frangeul L."/>
            <person name="Aigle M."/>
            <person name="Anthouard V."/>
            <person name="Babour A."/>
            <person name="Barbe V."/>
            <person name="Barnay S."/>
            <person name="Blanchin S."/>
            <person name="Beckerich J.M."/>
            <person name="Beyne E."/>
            <person name="Bleykasten C."/>
            <person name="Boisrame A."/>
            <person name="Boyer J."/>
            <person name="Cattolico L."/>
            <person name="Confanioleri F."/>
            <person name="de Daruvar A."/>
            <person name="Despons L."/>
            <person name="Fabre E."/>
            <person name="Fairhead C."/>
            <person name="Ferry-Dumazet H."/>
            <person name="Groppi A."/>
            <person name="Hantraye F."/>
            <person name="Hennequin C."/>
            <person name="Jauniaux N."/>
            <person name="Joyet P."/>
            <person name="Kachouri R."/>
            <person name="Kerrest A."/>
            <person name="Koszul R."/>
            <person name="Lemaire M."/>
            <person name="Lesur I."/>
            <person name="Ma L."/>
            <person name="Muller H."/>
            <person name="Nicaud J.M."/>
            <person name="Nikolski M."/>
            <person name="Oztas S."/>
            <person name="Ozier-Kalogeropoulos O."/>
            <person name="Pellenz S."/>
            <person name="Potier S."/>
            <person name="Richard G.F."/>
            <person name="Straub M.L."/>
            <person name="Suleau A."/>
            <person name="Swennene D."/>
            <person name="Tekaia F."/>
            <person name="Wesolowski-Louvel M."/>
            <person name="Westhof E."/>
            <person name="Wirth B."/>
            <person name="Zeniou-Meyer M."/>
            <person name="Zivanovic I."/>
            <person name="Bolotin-Fukuhara M."/>
            <person name="Thierry A."/>
            <person name="Bouchier C."/>
            <person name="Caudron B."/>
            <person name="Scarpelli C."/>
            <person name="Gaillardin C."/>
            <person name="Weissenbach J."/>
            <person name="Wincker P."/>
            <person name="Souciet J.L."/>
        </authorList>
    </citation>
    <scope>NUCLEOTIDE SEQUENCE [LARGE SCALE GENOMIC DNA]</scope>
    <source>
        <strain evidence="4">ATCC 8585 / CBS 2359 / DSM 70799 / NBRC 1267 / NRRL Y-1140 / WM37</strain>
    </source>
</reference>
<dbReference type="KEGG" id="kla:KLLA0_F09669g"/>
<feature type="compositionally biased region" description="Low complexity" evidence="1">
    <location>
        <begin position="12"/>
        <end position="22"/>
    </location>
</feature>
<dbReference type="FunCoup" id="Q6CKM0">
    <property type="interactions" value="254"/>
</dbReference>
<dbReference type="STRING" id="284590.Q6CKM0"/>
<dbReference type="RefSeq" id="XP_455519.1">
    <property type="nucleotide sequence ID" value="XM_455519.1"/>
</dbReference>
<feature type="compositionally biased region" description="Low complexity" evidence="1">
    <location>
        <begin position="46"/>
        <end position="55"/>
    </location>
</feature>
<dbReference type="Gene3D" id="3.40.50.150">
    <property type="entry name" value="Vaccinia Virus protein VP39"/>
    <property type="match status" value="1"/>
</dbReference>
<feature type="compositionally biased region" description="Low complexity" evidence="1">
    <location>
        <begin position="320"/>
        <end position="331"/>
    </location>
</feature>
<feature type="domain" description="Methyltransferase type 11" evidence="2">
    <location>
        <begin position="440"/>
        <end position="482"/>
    </location>
</feature>
<dbReference type="InParanoid" id="Q6CKM0"/>
<gene>
    <name evidence="3" type="ORF">KLLA0_F09669g</name>
</gene>
<evidence type="ECO:0000313" key="4">
    <source>
        <dbReference type="Proteomes" id="UP000000598"/>
    </source>
</evidence>
<dbReference type="GeneID" id="2894957"/>
<feature type="region of interest" description="Disordered" evidence="1">
    <location>
        <begin position="1"/>
        <end position="58"/>
    </location>
</feature>
<name>Q6CKM0_KLULA</name>
<accession>Q6CKM0</accession>
<dbReference type="SUPFAM" id="SSF53335">
    <property type="entry name" value="S-adenosyl-L-methionine-dependent methyltransferases"/>
    <property type="match status" value="1"/>
</dbReference>
<dbReference type="EMBL" id="CR382126">
    <property type="protein sequence ID" value="CAG98227.1"/>
    <property type="molecule type" value="Genomic_DNA"/>
</dbReference>
<evidence type="ECO:0000313" key="3">
    <source>
        <dbReference type="EMBL" id="CAG98227.1"/>
    </source>
</evidence>
<proteinExistence type="predicted"/>
<dbReference type="InterPro" id="IPR029063">
    <property type="entry name" value="SAM-dependent_MTases_sf"/>
</dbReference>
<dbReference type="InterPro" id="IPR013216">
    <property type="entry name" value="Methyltransf_11"/>
</dbReference>
<dbReference type="Proteomes" id="UP000000598">
    <property type="component" value="Chromosome F"/>
</dbReference>
<dbReference type="GO" id="GO:0008757">
    <property type="term" value="F:S-adenosylmethionine-dependent methyltransferase activity"/>
    <property type="evidence" value="ECO:0007669"/>
    <property type="project" value="InterPro"/>
</dbReference>
<evidence type="ECO:0000259" key="2">
    <source>
        <dbReference type="Pfam" id="PF08241"/>
    </source>
</evidence>
<dbReference type="eggNOG" id="ENOG502QRP4">
    <property type="taxonomic scope" value="Eukaryota"/>
</dbReference>
<dbReference type="AlphaFoldDB" id="Q6CKM0"/>
<evidence type="ECO:0000256" key="1">
    <source>
        <dbReference type="SAM" id="MobiDB-lite"/>
    </source>
</evidence>
<sequence length="626" mass="71229">MSGLPLSLQMEPVVHTSSTPVSVRERERGQPQTNVKNLPRKHKSKSITALTSSSSPDIKQPSLKWNVLPKIGETLHQRKHSMNVTYTDSMHIAYDPRYNSRLSKFDTFIQFNEQCELSDVITMAPTRLESFVKFLNYYYESKKFMTNTEERAFETSHYPGTIDGINFLEVDYLIQLWYLQCLRFLHKTQSLSFSPNIVQSLLQRRQRAKHRSVSNGFVDPDILVIRSNMSDSFWGWQVAYDEPSLNIVDYEFEVSIFSKASQDILALPMCATLSELTVKDVMGRSTDDLEDGISPIDSLEQQERSDSDVSSITADSAGKNSINSRNSSTTSNKLMKAAHAGTSGLAHLFKKKSSTALSTASPTLDTITTTDTINPTTAISDSGTLTLKNKWLENYYSKKLSNYSSVHSPCCYETPTSTPLEEGFDEKKVLEYKLQYLKIKLPFQDNSIPSMLCPNLWFHLRFDEWRSVLQEIYRCLVPGGSIQTENFDFKGSSIDTDDECSNATTSEFRKFLDAAALEAMKVNIQIFPMRHLVHMLNEVGFVNVKCCILSLKRGDLVNNLGFMYEFMAMCHYDSIVKKYLSDPSLYPEDTYPPTFPMRYFNEHINSVDNHVGALRMVCITAEKPLR</sequence>
<organism evidence="3 4">
    <name type="scientific">Kluyveromyces lactis (strain ATCC 8585 / CBS 2359 / DSM 70799 / NBRC 1267 / NRRL Y-1140 / WM37)</name>
    <name type="common">Yeast</name>
    <name type="synonym">Candida sphaerica</name>
    <dbReference type="NCBI Taxonomy" id="284590"/>
    <lineage>
        <taxon>Eukaryota</taxon>
        <taxon>Fungi</taxon>
        <taxon>Dikarya</taxon>
        <taxon>Ascomycota</taxon>
        <taxon>Saccharomycotina</taxon>
        <taxon>Saccharomycetes</taxon>
        <taxon>Saccharomycetales</taxon>
        <taxon>Saccharomycetaceae</taxon>
        <taxon>Kluyveromyces</taxon>
    </lineage>
</organism>